<dbReference type="Proteomes" id="UP000708208">
    <property type="component" value="Unassembled WGS sequence"/>
</dbReference>
<reference evidence="1" key="1">
    <citation type="submission" date="2021-06" db="EMBL/GenBank/DDBJ databases">
        <authorList>
            <person name="Hodson N. C."/>
            <person name="Mongue J. A."/>
            <person name="Jaron S. K."/>
        </authorList>
    </citation>
    <scope>NUCLEOTIDE SEQUENCE</scope>
</reference>
<feature type="non-terminal residue" evidence="1">
    <location>
        <position position="1"/>
    </location>
</feature>
<sequence>MISLSFEIRRSAQLKMPLNQKNQYENTDRVRIVEFYLHAEGEPRVDGRAKSIQQIVEEVQERYRQVFNTRSVPCRKTVLRHIRHFRHDASLANHKSTGRPRTVRNNANVELIREILEERPGTSHRQLERETQISRKSIRKLIKDTGMSGFRGTVVQELLPQDPGVRLAFCRFMVQKFREDPNLVHNLIWTDESVYQLSKTACTRNNVEYHYQNPHRKIVKKMRSENVMVWMGLHTTGRIGPYFFPGTVTGAAYLHMMRTFAIPELRRR</sequence>
<protein>
    <recommendedName>
        <fullName evidence="3">Transposase</fullName>
    </recommendedName>
</protein>
<keyword evidence="2" id="KW-1185">Reference proteome</keyword>
<name>A0A8J2KDW4_9HEXA</name>
<dbReference type="EMBL" id="CAJVCH010107672">
    <property type="protein sequence ID" value="CAG7724254.1"/>
    <property type="molecule type" value="Genomic_DNA"/>
</dbReference>
<evidence type="ECO:0008006" key="3">
    <source>
        <dbReference type="Google" id="ProtNLM"/>
    </source>
</evidence>
<dbReference type="AlphaFoldDB" id="A0A8J2KDW4"/>
<dbReference type="PANTHER" id="PTHR47326">
    <property type="entry name" value="TRANSPOSABLE ELEMENT TC3 TRANSPOSASE-LIKE PROTEIN"/>
    <property type="match status" value="1"/>
</dbReference>
<dbReference type="OrthoDB" id="7902892at2759"/>
<organism evidence="1 2">
    <name type="scientific">Allacma fusca</name>
    <dbReference type="NCBI Taxonomy" id="39272"/>
    <lineage>
        <taxon>Eukaryota</taxon>
        <taxon>Metazoa</taxon>
        <taxon>Ecdysozoa</taxon>
        <taxon>Arthropoda</taxon>
        <taxon>Hexapoda</taxon>
        <taxon>Collembola</taxon>
        <taxon>Symphypleona</taxon>
        <taxon>Sminthuridae</taxon>
        <taxon>Allacma</taxon>
    </lineage>
</organism>
<evidence type="ECO:0000313" key="2">
    <source>
        <dbReference type="Proteomes" id="UP000708208"/>
    </source>
</evidence>
<evidence type="ECO:0000313" key="1">
    <source>
        <dbReference type="EMBL" id="CAG7724254.1"/>
    </source>
</evidence>
<comment type="caution">
    <text evidence="1">The sequence shown here is derived from an EMBL/GenBank/DDBJ whole genome shotgun (WGS) entry which is preliminary data.</text>
</comment>
<dbReference type="PANTHER" id="PTHR47326:SF1">
    <property type="entry name" value="HTH PSQ-TYPE DOMAIN-CONTAINING PROTEIN"/>
    <property type="match status" value="1"/>
</dbReference>
<gene>
    <name evidence="1" type="ORF">AFUS01_LOCUS13287</name>
</gene>
<proteinExistence type="predicted"/>
<accession>A0A8J2KDW4</accession>